<keyword evidence="3" id="KW-1185">Reference proteome</keyword>
<gene>
    <name evidence="2" type="ORF">JOM49_001295</name>
</gene>
<accession>A0ABS4PLP8</accession>
<proteinExistence type="predicted"/>
<dbReference type="Proteomes" id="UP000741013">
    <property type="component" value="Unassembled WGS sequence"/>
</dbReference>
<feature type="compositionally biased region" description="Polar residues" evidence="1">
    <location>
        <begin position="420"/>
        <end position="437"/>
    </location>
</feature>
<comment type="caution">
    <text evidence="2">The sequence shown here is derived from an EMBL/GenBank/DDBJ whole genome shotgun (WGS) entry which is preliminary data.</text>
</comment>
<protein>
    <submittedName>
        <fullName evidence="2">Uncharacterized protein</fullName>
    </submittedName>
</protein>
<evidence type="ECO:0000313" key="3">
    <source>
        <dbReference type="Proteomes" id="UP000741013"/>
    </source>
</evidence>
<feature type="region of interest" description="Disordered" evidence="1">
    <location>
        <begin position="409"/>
        <end position="450"/>
    </location>
</feature>
<reference evidence="2 3" key="1">
    <citation type="submission" date="2021-03" db="EMBL/GenBank/DDBJ databases">
        <title>Sequencing the genomes of 1000 actinobacteria strains.</title>
        <authorList>
            <person name="Klenk H.-P."/>
        </authorList>
    </citation>
    <scope>NUCLEOTIDE SEQUENCE [LARGE SCALE GENOMIC DNA]</scope>
    <source>
        <strain evidence="2 3">DSM 45510</strain>
    </source>
</reference>
<feature type="compositionally biased region" description="Acidic residues" evidence="1">
    <location>
        <begin position="1"/>
        <end position="111"/>
    </location>
</feature>
<name>A0ABS4PLP8_9PSEU</name>
<evidence type="ECO:0000313" key="2">
    <source>
        <dbReference type="EMBL" id="MBP2179769.1"/>
    </source>
</evidence>
<organism evidence="2 3">
    <name type="scientific">Amycolatopsis magusensis</name>
    <dbReference type="NCBI Taxonomy" id="882444"/>
    <lineage>
        <taxon>Bacteria</taxon>
        <taxon>Bacillati</taxon>
        <taxon>Actinomycetota</taxon>
        <taxon>Actinomycetes</taxon>
        <taxon>Pseudonocardiales</taxon>
        <taxon>Pseudonocardiaceae</taxon>
        <taxon>Amycolatopsis</taxon>
    </lineage>
</organism>
<evidence type="ECO:0000256" key="1">
    <source>
        <dbReference type="SAM" id="MobiDB-lite"/>
    </source>
</evidence>
<dbReference type="EMBL" id="JAGGMS010000001">
    <property type="protein sequence ID" value="MBP2179769.1"/>
    <property type="molecule type" value="Genomic_DNA"/>
</dbReference>
<feature type="region of interest" description="Disordered" evidence="1">
    <location>
        <begin position="1"/>
        <end position="119"/>
    </location>
</feature>
<feature type="compositionally biased region" description="Low complexity" evidence="1">
    <location>
        <begin position="409"/>
        <end position="419"/>
    </location>
</feature>
<sequence length="487" mass="51082">MELPEELPDEEPPEEPSEDEPPEEPPEEFPDEEPPEEPPDVELPEELPDEESPEELPDEEPPEEPPEGLPDEEPPDEEPPDEEPPEEPPEEELPDDEPPEEPSEEEDEPEPDVSGVFTSGALAPRIPSMFPFAPPVAPSVAPPEAPIRTSEALRFPSSPVTAASPTVVATPSAAPRAAPRMAPSAIWPPTLSETPRVAPLGIASLAAPTTPSTAPPIAASEVLLRSHDFRSPLAIWIPWIPASSATPVATLIRTSLRTRFSTSCAIFLNPCCISFCSSCRKIICTVIRVAICAGTMPAVDPPKVTTAAAIMAAMEIASMISEAMIMYFVYSTSSAVASAESPSAWQASASDLKYASSPSTNFFQASANLSAPSPVHALSTSSAPLVPMSAAGLIAFAAVCQASRRFRSLSSSPSGQLSPTTMGNSHLTSSGISIPTGQTPPPSFSTPRTVSSAPSMLCTAVSTLVRSARIPSTMDVNAFTAPSAPGT</sequence>